<dbReference type="InterPro" id="IPR006056">
    <property type="entry name" value="RidA"/>
</dbReference>
<protein>
    <submittedName>
        <fullName evidence="2">Uncharacterized protein</fullName>
    </submittedName>
</protein>
<dbReference type="InterPro" id="IPR006175">
    <property type="entry name" value="YjgF/YER057c/UK114"/>
</dbReference>
<dbReference type="GO" id="GO:0019239">
    <property type="term" value="F:deaminase activity"/>
    <property type="evidence" value="ECO:0007669"/>
    <property type="project" value="TreeGrafter"/>
</dbReference>
<keyword evidence="3" id="KW-1185">Reference proteome</keyword>
<dbReference type="InterPro" id="IPR035959">
    <property type="entry name" value="RutC-like_sf"/>
</dbReference>
<comment type="similarity">
    <text evidence="1">Belongs to the RutC family.</text>
</comment>
<sequence length="129" mass="13605">MASIESVLTKNAPQPVGPYSQAVKVNGFLYVSGQVPLTPAGALVESDDIQVHTRQVLDNLKAVLEAGGSSLEKVVKVNVFVLDIAQFGKINEVYAEYFSKSKPARSLVAVAALPLGVPLEVEAVAVVDN</sequence>
<accession>A0A5E8AYB8</accession>
<reference evidence="2 3" key="1">
    <citation type="submission" date="2019-09" db="EMBL/GenBank/DDBJ databases">
        <authorList>
            <person name="Brejova B."/>
        </authorList>
    </citation>
    <scope>NUCLEOTIDE SEQUENCE [LARGE SCALE GENOMIC DNA]</scope>
</reference>
<evidence type="ECO:0000313" key="3">
    <source>
        <dbReference type="Proteomes" id="UP000398389"/>
    </source>
</evidence>
<dbReference type="OrthoDB" id="309640at2759"/>
<dbReference type="RefSeq" id="XP_031850743.1">
    <property type="nucleotide sequence ID" value="XM_031994852.1"/>
</dbReference>
<dbReference type="GeneID" id="43578952"/>
<dbReference type="PANTHER" id="PTHR11803:SF58">
    <property type="entry name" value="PROTEIN HMF1-RELATED"/>
    <property type="match status" value="1"/>
</dbReference>
<dbReference type="AlphaFoldDB" id="A0A5E8AYB8"/>
<dbReference type="NCBIfam" id="TIGR00004">
    <property type="entry name" value="Rid family detoxifying hydrolase"/>
    <property type="match status" value="1"/>
</dbReference>
<dbReference type="FunFam" id="3.30.1330.40:FF:000001">
    <property type="entry name" value="L-PSP family endoribonuclease"/>
    <property type="match status" value="1"/>
</dbReference>
<dbReference type="CDD" id="cd00448">
    <property type="entry name" value="YjgF_YER057c_UK114_family"/>
    <property type="match status" value="1"/>
</dbReference>
<evidence type="ECO:0000313" key="2">
    <source>
        <dbReference type="EMBL" id="VVT43748.1"/>
    </source>
</evidence>
<dbReference type="Proteomes" id="UP000398389">
    <property type="component" value="Unassembled WGS sequence"/>
</dbReference>
<name>A0A5E8AYB8_9ASCO</name>
<dbReference type="GO" id="GO:0005829">
    <property type="term" value="C:cytosol"/>
    <property type="evidence" value="ECO:0007669"/>
    <property type="project" value="TreeGrafter"/>
</dbReference>
<dbReference type="EMBL" id="CABVLU010000001">
    <property type="protein sequence ID" value="VVT43748.1"/>
    <property type="molecule type" value="Genomic_DNA"/>
</dbReference>
<dbReference type="PANTHER" id="PTHR11803">
    <property type="entry name" value="2-IMINOBUTANOATE/2-IMINOPROPANOATE DEAMINASE RIDA"/>
    <property type="match status" value="1"/>
</dbReference>
<evidence type="ECO:0000256" key="1">
    <source>
        <dbReference type="ARBA" id="ARBA00010552"/>
    </source>
</evidence>
<gene>
    <name evidence="2" type="ORF">SAPINGB_P000128</name>
</gene>
<organism evidence="2 3">
    <name type="scientific">Magnusiomyces paraingens</name>
    <dbReference type="NCBI Taxonomy" id="2606893"/>
    <lineage>
        <taxon>Eukaryota</taxon>
        <taxon>Fungi</taxon>
        <taxon>Dikarya</taxon>
        <taxon>Ascomycota</taxon>
        <taxon>Saccharomycotina</taxon>
        <taxon>Dipodascomycetes</taxon>
        <taxon>Dipodascales</taxon>
        <taxon>Dipodascaceae</taxon>
        <taxon>Magnusiomyces</taxon>
    </lineage>
</organism>
<dbReference type="Gene3D" id="3.30.1330.40">
    <property type="entry name" value="RutC-like"/>
    <property type="match status" value="1"/>
</dbReference>
<dbReference type="SUPFAM" id="SSF55298">
    <property type="entry name" value="YjgF-like"/>
    <property type="match status" value="1"/>
</dbReference>
<dbReference type="Pfam" id="PF01042">
    <property type="entry name" value="Ribonuc_L-PSP"/>
    <property type="match status" value="1"/>
</dbReference>
<proteinExistence type="inferred from homology"/>
<dbReference type="GO" id="GO:0005739">
    <property type="term" value="C:mitochondrion"/>
    <property type="evidence" value="ECO:0007669"/>
    <property type="project" value="TreeGrafter"/>
</dbReference>